<name>A0A8S5R4G1_9CAUD</name>
<sequence length="38" mass="4707">MSWIMRAKILDIEQVSVYAANEEYMKLVKIWYKWEVLK</sequence>
<evidence type="ECO:0000313" key="1">
    <source>
        <dbReference type="EMBL" id="DAE25877.1"/>
    </source>
</evidence>
<dbReference type="EMBL" id="BK015803">
    <property type="protein sequence ID" value="DAE25877.1"/>
    <property type="molecule type" value="Genomic_DNA"/>
</dbReference>
<organism evidence="1">
    <name type="scientific">Siphoviridae sp. ctu8P6</name>
    <dbReference type="NCBI Taxonomy" id="2827282"/>
    <lineage>
        <taxon>Viruses</taxon>
        <taxon>Duplodnaviria</taxon>
        <taxon>Heunggongvirae</taxon>
        <taxon>Uroviricota</taxon>
        <taxon>Caudoviricetes</taxon>
    </lineage>
</organism>
<reference evidence="1" key="1">
    <citation type="journal article" date="2021" name="Proc. Natl. Acad. Sci. U.S.A.">
        <title>A Catalog of Tens of Thousands of Viruses from Human Metagenomes Reveals Hidden Associations with Chronic Diseases.</title>
        <authorList>
            <person name="Tisza M.J."/>
            <person name="Buck C.B."/>
        </authorList>
    </citation>
    <scope>NUCLEOTIDE SEQUENCE</scope>
    <source>
        <strain evidence="1">Ctu8P6</strain>
    </source>
</reference>
<proteinExistence type="predicted"/>
<accession>A0A8S5R4G1</accession>
<protein>
    <submittedName>
        <fullName evidence="1">Uncharacterized protein</fullName>
    </submittedName>
</protein>